<dbReference type="Pfam" id="PF05105">
    <property type="entry name" value="Phage_holin_4_1"/>
    <property type="match status" value="1"/>
</dbReference>
<keyword evidence="2 5" id="KW-0812">Transmembrane</keyword>
<reference evidence="6" key="1">
    <citation type="journal article" date="2021" name="Proc. Natl. Acad. Sci. U.S.A.">
        <title>A Catalog of Tens of Thousands of Viruses from Human Metagenomes Reveals Hidden Associations with Chronic Diseases.</title>
        <authorList>
            <person name="Tisza M.J."/>
            <person name="Buck C.B."/>
        </authorList>
    </citation>
    <scope>NUCLEOTIDE SEQUENCE</scope>
    <source>
        <strain evidence="6">Ct9H612</strain>
    </source>
</reference>
<evidence type="ECO:0000256" key="1">
    <source>
        <dbReference type="ARBA" id="ARBA00004301"/>
    </source>
</evidence>
<proteinExistence type="predicted"/>
<keyword evidence="3 5" id="KW-1133">Transmembrane helix</keyword>
<evidence type="ECO:0000256" key="2">
    <source>
        <dbReference type="ARBA" id="ARBA00022692"/>
    </source>
</evidence>
<accession>A0A8S5VIX5</accession>
<evidence type="ECO:0000256" key="5">
    <source>
        <dbReference type="SAM" id="Phobius"/>
    </source>
</evidence>
<sequence>MEGFNVDWHVFAIVIAFIVMDVVTGIAQAAKNKALDSTKMRDGLFHKIGFMFAVVLACLCEYAMGWLNLGFGIPMIGGVCTFICLTELVSILENIALLSPELSENTFLSYFTRGAK</sequence>
<dbReference type="InterPro" id="IPR006480">
    <property type="entry name" value="Phage_holin_4_1"/>
</dbReference>
<evidence type="ECO:0000313" key="6">
    <source>
        <dbReference type="EMBL" id="DAG06543.1"/>
    </source>
</evidence>
<evidence type="ECO:0000256" key="3">
    <source>
        <dbReference type="ARBA" id="ARBA00022989"/>
    </source>
</evidence>
<feature type="transmembrane region" description="Helical" evidence="5">
    <location>
        <begin position="73"/>
        <end position="92"/>
    </location>
</feature>
<dbReference type="EMBL" id="BK016274">
    <property type="protein sequence ID" value="DAG06543.1"/>
    <property type="molecule type" value="Genomic_DNA"/>
</dbReference>
<evidence type="ECO:0000256" key="4">
    <source>
        <dbReference type="ARBA" id="ARBA00023136"/>
    </source>
</evidence>
<name>A0A8S5VIX5_9CAUD</name>
<dbReference type="GO" id="GO:0033644">
    <property type="term" value="C:host cell membrane"/>
    <property type="evidence" value="ECO:0007669"/>
    <property type="project" value="UniProtKB-SubCell"/>
</dbReference>
<protein>
    <submittedName>
        <fullName evidence="6">Holin</fullName>
    </submittedName>
</protein>
<organism evidence="6">
    <name type="scientific">Podoviridae sp. ct9H612</name>
    <dbReference type="NCBI Taxonomy" id="2825226"/>
    <lineage>
        <taxon>Viruses</taxon>
        <taxon>Duplodnaviria</taxon>
        <taxon>Heunggongvirae</taxon>
        <taxon>Uroviricota</taxon>
        <taxon>Caudoviricetes</taxon>
    </lineage>
</organism>
<keyword evidence="4 5" id="KW-0472">Membrane</keyword>
<dbReference type="NCBIfam" id="TIGR01593">
    <property type="entry name" value="holin_tox_secr"/>
    <property type="match status" value="1"/>
</dbReference>
<comment type="subcellular location">
    <subcellularLocation>
        <location evidence="1">Host membrane</location>
        <topology evidence="1">Multi-pass membrane protein</topology>
    </subcellularLocation>
</comment>
<feature type="transmembrane region" description="Helical" evidence="5">
    <location>
        <begin position="6"/>
        <end position="27"/>
    </location>
</feature>
<feature type="transmembrane region" description="Helical" evidence="5">
    <location>
        <begin position="48"/>
        <end position="67"/>
    </location>
</feature>